<dbReference type="OrthoDB" id="9809450at2"/>
<evidence type="ECO:0000256" key="1">
    <source>
        <dbReference type="ARBA" id="ARBA00022448"/>
    </source>
</evidence>
<dbReference type="KEGG" id="gbm:Gbem_1733"/>
<accession>B5EA43</accession>
<gene>
    <name evidence="5" type="ordered locus">Gbem_1733</name>
</gene>
<feature type="domain" description="ABC transporter" evidence="4">
    <location>
        <begin position="9"/>
        <end position="241"/>
    </location>
</feature>
<dbReference type="Proteomes" id="UP000008825">
    <property type="component" value="Chromosome"/>
</dbReference>
<organism evidence="5 6">
    <name type="scientific">Citrifermentans bemidjiense (strain ATCC BAA-1014 / DSM 16622 / JCM 12645 / Bem)</name>
    <name type="common">Geobacter bemidjiensis</name>
    <dbReference type="NCBI Taxonomy" id="404380"/>
    <lineage>
        <taxon>Bacteria</taxon>
        <taxon>Pseudomonadati</taxon>
        <taxon>Thermodesulfobacteriota</taxon>
        <taxon>Desulfuromonadia</taxon>
        <taxon>Geobacterales</taxon>
        <taxon>Geobacteraceae</taxon>
        <taxon>Citrifermentans</taxon>
    </lineage>
</organism>
<sequence>MSETPVSKIQLRDVEKRFRSARGDQQIALSRLDLDIKAGEFVCLVGPSGCGKTTLINLMAGFEKPTSGSVLIDGEPVTAPNPDHIMIFQDYGLYPWRTVLGNVLFGLQARRVPAAQAREKALAALEMVGLSQSIDKHPHELSGGMKQRASIARALAVEPSVLFMDEPFAALDAFTRLHLQDELLRIWTEKKPTVVFVTHDLDEAIALGQRVVLMAPQPGRIQKVLEVNLPHPRERTDQEFATFRKRLFTEFHLVHQQAAAVEYQI</sequence>
<proteinExistence type="predicted"/>
<evidence type="ECO:0000313" key="5">
    <source>
        <dbReference type="EMBL" id="ACH38749.1"/>
    </source>
</evidence>
<dbReference type="InterPro" id="IPR003593">
    <property type="entry name" value="AAA+_ATPase"/>
</dbReference>
<evidence type="ECO:0000313" key="6">
    <source>
        <dbReference type="Proteomes" id="UP000008825"/>
    </source>
</evidence>
<dbReference type="PROSITE" id="PS00211">
    <property type="entry name" value="ABC_TRANSPORTER_1"/>
    <property type="match status" value="1"/>
</dbReference>
<keyword evidence="3 5" id="KW-0067">ATP-binding</keyword>
<dbReference type="PANTHER" id="PTHR42788:SF13">
    <property type="entry name" value="ALIPHATIC SULFONATES IMPORT ATP-BINDING PROTEIN SSUB"/>
    <property type="match status" value="1"/>
</dbReference>
<evidence type="ECO:0000259" key="4">
    <source>
        <dbReference type="PROSITE" id="PS50893"/>
    </source>
</evidence>
<dbReference type="PROSITE" id="PS50893">
    <property type="entry name" value="ABC_TRANSPORTER_2"/>
    <property type="match status" value="1"/>
</dbReference>
<dbReference type="PANTHER" id="PTHR42788">
    <property type="entry name" value="TAURINE IMPORT ATP-BINDING PROTEIN-RELATED"/>
    <property type="match status" value="1"/>
</dbReference>
<keyword evidence="6" id="KW-1185">Reference proteome</keyword>
<reference evidence="5 6" key="2">
    <citation type="journal article" date="2010" name="BMC Genomics">
        <title>The genome of Geobacter bemidjiensis, exemplar for the subsurface clade of Geobacter species that predominate in Fe(III)-reducing subsurface environments.</title>
        <authorList>
            <person name="Aklujkar M."/>
            <person name="Young N.D."/>
            <person name="Holmes D."/>
            <person name="Chavan M."/>
            <person name="Risso C."/>
            <person name="Kiss H.E."/>
            <person name="Han C.S."/>
            <person name="Land M.L."/>
            <person name="Lovley D.R."/>
        </authorList>
    </citation>
    <scope>NUCLEOTIDE SEQUENCE [LARGE SCALE GENOMIC DNA]</scope>
    <source>
        <strain evidence="6">ATCC BAA-1014 / DSM 16622 / JCM 12645 / Bem</strain>
    </source>
</reference>
<dbReference type="SUPFAM" id="SSF52540">
    <property type="entry name" value="P-loop containing nucleoside triphosphate hydrolases"/>
    <property type="match status" value="1"/>
</dbReference>
<dbReference type="EMBL" id="CP001124">
    <property type="protein sequence ID" value="ACH38749.1"/>
    <property type="molecule type" value="Genomic_DNA"/>
</dbReference>
<evidence type="ECO:0000256" key="2">
    <source>
        <dbReference type="ARBA" id="ARBA00022741"/>
    </source>
</evidence>
<dbReference type="InterPro" id="IPR050166">
    <property type="entry name" value="ABC_transporter_ATP-bind"/>
</dbReference>
<dbReference type="SMART" id="SM00382">
    <property type="entry name" value="AAA"/>
    <property type="match status" value="1"/>
</dbReference>
<dbReference type="AlphaFoldDB" id="B5EA43"/>
<keyword evidence="1" id="KW-0813">Transport</keyword>
<dbReference type="InterPro" id="IPR003439">
    <property type="entry name" value="ABC_transporter-like_ATP-bd"/>
</dbReference>
<evidence type="ECO:0000256" key="3">
    <source>
        <dbReference type="ARBA" id="ARBA00022840"/>
    </source>
</evidence>
<dbReference type="Pfam" id="PF00005">
    <property type="entry name" value="ABC_tran"/>
    <property type="match status" value="1"/>
</dbReference>
<dbReference type="CDD" id="cd03293">
    <property type="entry name" value="ABC_NrtD_SsuB_transporters"/>
    <property type="match status" value="1"/>
</dbReference>
<dbReference type="Gene3D" id="3.40.50.300">
    <property type="entry name" value="P-loop containing nucleotide triphosphate hydrolases"/>
    <property type="match status" value="1"/>
</dbReference>
<keyword evidence="2" id="KW-0547">Nucleotide-binding</keyword>
<dbReference type="eggNOG" id="COG1116">
    <property type="taxonomic scope" value="Bacteria"/>
</dbReference>
<dbReference type="RefSeq" id="WP_012530165.1">
    <property type="nucleotide sequence ID" value="NC_011146.1"/>
</dbReference>
<dbReference type="InterPro" id="IPR027417">
    <property type="entry name" value="P-loop_NTPase"/>
</dbReference>
<dbReference type="InterPro" id="IPR017871">
    <property type="entry name" value="ABC_transporter-like_CS"/>
</dbReference>
<dbReference type="HOGENOM" id="CLU_000604_1_22_7"/>
<name>B5EA43_CITBB</name>
<dbReference type="GO" id="GO:0005524">
    <property type="term" value="F:ATP binding"/>
    <property type="evidence" value="ECO:0007669"/>
    <property type="project" value="UniProtKB-KW"/>
</dbReference>
<protein>
    <submittedName>
        <fullName evidence="5">ABC transporter, ATP-binding protein</fullName>
    </submittedName>
</protein>
<dbReference type="STRING" id="404380.Gbem_1733"/>
<reference evidence="5 6" key="1">
    <citation type="submission" date="2008-07" db="EMBL/GenBank/DDBJ databases">
        <title>Complete sequence of Geobacter bemidjiensis BEM.</title>
        <authorList>
            <consortium name="US DOE Joint Genome Institute"/>
            <person name="Lucas S."/>
            <person name="Copeland A."/>
            <person name="Lapidus A."/>
            <person name="Glavina del Rio T."/>
            <person name="Dalin E."/>
            <person name="Tice H."/>
            <person name="Bruce D."/>
            <person name="Goodwin L."/>
            <person name="Pitluck S."/>
            <person name="Kiss H."/>
            <person name="Brettin T."/>
            <person name="Detter J.C."/>
            <person name="Han C."/>
            <person name="Kuske C.R."/>
            <person name="Schmutz J."/>
            <person name="Larimer F."/>
            <person name="Land M."/>
            <person name="Hauser L."/>
            <person name="Kyrpides N."/>
            <person name="Lykidis A."/>
            <person name="Lovley D."/>
            <person name="Richardson P."/>
        </authorList>
    </citation>
    <scope>NUCLEOTIDE SEQUENCE [LARGE SCALE GENOMIC DNA]</scope>
    <source>
        <strain evidence="6">ATCC BAA-1014 / DSM 16622 / JCM 12645 / Bem</strain>
    </source>
</reference>
<dbReference type="GO" id="GO:0016887">
    <property type="term" value="F:ATP hydrolysis activity"/>
    <property type="evidence" value="ECO:0007669"/>
    <property type="project" value="InterPro"/>
</dbReference>